<feature type="transmembrane region" description="Helical" evidence="5">
    <location>
        <begin position="158"/>
        <end position="176"/>
    </location>
</feature>
<dbReference type="InterPro" id="IPR011701">
    <property type="entry name" value="MFS"/>
</dbReference>
<feature type="transmembrane region" description="Helical" evidence="5">
    <location>
        <begin position="362"/>
        <end position="383"/>
    </location>
</feature>
<sequence length="555" mass="60803">MGRQSLAEDIYDNESKINFGVPDSVRSEDDMTRNLALGSTIQLFESEPSAEEQQRRFEVREWLVFICIVILAMMDSFNTTVLIPALPNLANTFGKPLASTFWVNTIYLIFSASSQLYFTMVCEVFNHGPVWIIAVVLATIGTGICCGSMSLAELIIGRMIQGIGGGGAMSLCSLVMTETAPESMHSRYSCYILLTRMCGGILGPVIGGLFVDNADWRWAFYFNFIFCSLGLLAIPFAVDLRALKYIPLRKLRVSDWTGTTLAILGLGTILVGLSCGGSLYRWRDWQTFVPLVVGGVILLVFLFYESKWALHPQFGRRVFRSRMMAMTHIGCFLHGFVVFAHLQFFPLYFISTHYMSATLSGVSLLAMVGLAIAPATVVGVILARELRCTQWIISGGWGLTALASGCSILLDNTTPTVAWVFLLFTAGLGHGLLLSSYNVRIQNLPKDEGCSLSTLPTTVSDYMRAWGMAVAVPVGGVMFLNCFGNGLASVELNRDIINTANGYIILMKDVSMTSEQREAVKIVSVAAFQAVWDFITGVAILGGISSGFLWRKVGM</sequence>
<feature type="transmembrane region" description="Helical" evidence="5">
    <location>
        <begin position="390"/>
        <end position="410"/>
    </location>
</feature>
<feature type="transmembrane region" description="Helical" evidence="5">
    <location>
        <begin position="259"/>
        <end position="279"/>
    </location>
</feature>
<feature type="transmembrane region" description="Helical" evidence="5">
    <location>
        <begin position="325"/>
        <end position="350"/>
    </location>
</feature>
<dbReference type="PANTHER" id="PTHR23501">
    <property type="entry name" value="MAJOR FACILITATOR SUPERFAMILY"/>
    <property type="match status" value="1"/>
</dbReference>
<feature type="transmembrane region" description="Helical" evidence="5">
    <location>
        <begin position="188"/>
        <end position="206"/>
    </location>
</feature>
<evidence type="ECO:0000256" key="5">
    <source>
        <dbReference type="SAM" id="Phobius"/>
    </source>
</evidence>
<dbReference type="GO" id="GO:0005886">
    <property type="term" value="C:plasma membrane"/>
    <property type="evidence" value="ECO:0007669"/>
    <property type="project" value="TreeGrafter"/>
</dbReference>
<dbReference type="Proteomes" id="UP001154252">
    <property type="component" value="Unassembled WGS sequence"/>
</dbReference>
<feature type="transmembrane region" description="Helical" evidence="5">
    <location>
        <begin position="62"/>
        <end position="85"/>
    </location>
</feature>
<keyword evidence="4 5" id="KW-0472">Membrane</keyword>
<organism evidence="7 8">
    <name type="scientific">Penicillium egyptiacum</name>
    <dbReference type="NCBI Taxonomy" id="1303716"/>
    <lineage>
        <taxon>Eukaryota</taxon>
        <taxon>Fungi</taxon>
        <taxon>Dikarya</taxon>
        <taxon>Ascomycota</taxon>
        <taxon>Pezizomycotina</taxon>
        <taxon>Eurotiomycetes</taxon>
        <taxon>Eurotiomycetidae</taxon>
        <taxon>Eurotiales</taxon>
        <taxon>Aspergillaceae</taxon>
        <taxon>Penicillium</taxon>
    </lineage>
</organism>
<dbReference type="EMBL" id="CAJVRC010000860">
    <property type="protein sequence ID" value="CAG8897626.1"/>
    <property type="molecule type" value="Genomic_DNA"/>
</dbReference>
<feature type="transmembrane region" description="Helical" evidence="5">
    <location>
        <begin position="97"/>
        <end position="118"/>
    </location>
</feature>
<comment type="subcellular location">
    <subcellularLocation>
        <location evidence="1">Membrane</location>
        <topology evidence="1">Multi-pass membrane protein</topology>
    </subcellularLocation>
</comment>
<protein>
    <recommendedName>
        <fullName evidence="6">Major facilitator superfamily (MFS) profile domain-containing protein</fullName>
    </recommendedName>
</protein>
<dbReference type="Pfam" id="PF07690">
    <property type="entry name" value="MFS_1"/>
    <property type="match status" value="1"/>
</dbReference>
<dbReference type="InterPro" id="IPR020846">
    <property type="entry name" value="MFS_dom"/>
</dbReference>
<keyword evidence="3 5" id="KW-1133">Transmembrane helix</keyword>
<evidence type="ECO:0000256" key="1">
    <source>
        <dbReference type="ARBA" id="ARBA00004141"/>
    </source>
</evidence>
<feature type="transmembrane region" description="Helical" evidence="5">
    <location>
        <begin position="285"/>
        <end position="304"/>
    </location>
</feature>
<evidence type="ECO:0000259" key="6">
    <source>
        <dbReference type="PROSITE" id="PS50850"/>
    </source>
</evidence>
<feature type="transmembrane region" description="Helical" evidence="5">
    <location>
        <begin position="465"/>
        <end position="488"/>
    </location>
</feature>
<dbReference type="AlphaFoldDB" id="A0A9W4K911"/>
<feature type="transmembrane region" description="Helical" evidence="5">
    <location>
        <begin position="416"/>
        <end position="437"/>
    </location>
</feature>
<dbReference type="SUPFAM" id="SSF103473">
    <property type="entry name" value="MFS general substrate transporter"/>
    <property type="match status" value="1"/>
</dbReference>
<dbReference type="GO" id="GO:0022857">
    <property type="term" value="F:transmembrane transporter activity"/>
    <property type="evidence" value="ECO:0007669"/>
    <property type="project" value="InterPro"/>
</dbReference>
<feature type="transmembrane region" description="Helical" evidence="5">
    <location>
        <begin position="218"/>
        <end position="238"/>
    </location>
</feature>
<dbReference type="OrthoDB" id="2351791at2759"/>
<feature type="transmembrane region" description="Helical" evidence="5">
    <location>
        <begin position="130"/>
        <end position="152"/>
    </location>
</feature>
<feature type="domain" description="Major facilitator superfamily (MFS) profile" evidence="6">
    <location>
        <begin position="64"/>
        <end position="555"/>
    </location>
</feature>
<feature type="transmembrane region" description="Helical" evidence="5">
    <location>
        <begin position="530"/>
        <end position="550"/>
    </location>
</feature>
<dbReference type="PROSITE" id="PS50850">
    <property type="entry name" value="MFS"/>
    <property type="match status" value="1"/>
</dbReference>
<dbReference type="Gene3D" id="1.20.1250.20">
    <property type="entry name" value="MFS general substrate transporter like domains"/>
    <property type="match status" value="2"/>
</dbReference>
<comment type="caution">
    <text evidence="7">The sequence shown here is derived from an EMBL/GenBank/DDBJ whole genome shotgun (WGS) entry which is preliminary data.</text>
</comment>
<keyword evidence="2 5" id="KW-0812">Transmembrane</keyword>
<evidence type="ECO:0000256" key="4">
    <source>
        <dbReference type="ARBA" id="ARBA00023136"/>
    </source>
</evidence>
<proteinExistence type="predicted"/>
<gene>
    <name evidence="7" type="ORF">PEGY_LOCUS4754</name>
</gene>
<accession>A0A9W4K911</accession>
<evidence type="ECO:0000256" key="3">
    <source>
        <dbReference type="ARBA" id="ARBA00022989"/>
    </source>
</evidence>
<dbReference type="InterPro" id="IPR036259">
    <property type="entry name" value="MFS_trans_sf"/>
</dbReference>
<reference evidence="7" key="1">
    <citation type="submission" date="2021-07" db="EMBL/GenBank/DDBJ databases">
        <authorList>
            <person name="Branca A.L. A."/>
        </authorList>
    </citation>
    <scope>NUCLEOTIDE SEQUENCE</scope>
</reference>
<evidence type="ECO:0000313" key="8">
    <source>
        <dbReference type="Proteomes" id="UP001154252"/>
    </source>
</evidence>
<dbReference type="PANTHER" id="PTHR23501:SF149">
    <property type="entry name" value="MULTIDRUG TRANSPORTER, PUTATIVE (AFU_ORTHOLOGUE AFUA_5G10430)-RELATED"/>
    <property type="match status" value="1"/>
</dbReference>
<name>A0A9W4K911_9EURO</name>
<keyword evidence="8" id="KW-1185">Reference proteome</keyword>
<evidence type="ECO:0000256" key="2">
    <source>
        <dbReference type="ARBA" id="ARBA00022692"/>
    </source>
</evidence>
<evidence type="ECO:0000313" key="7">
    <source>
        <dbReference type="EMBL" id="CAG8897626.1"/>
    </source>
</evidence>